<evidence type="ECO:0000256" key="4">
    <source>
        <dbReference type="ARBA" id="ARBA00022723"/>
    </source>
</evidence>
<evidence type="ECO:0000313" key="10">
    <source>
        <dbReference type="Proteomes" id="UP001567538"/>
    </source>
</evidence>
<dbReference type="GO" id="GO:0005634">
    <property type="term" value="C:nucleus"/>
    <property type="evidence" value="ECO:0007669"/>
    <property type="project" value="UniProtKB-SubCell"/>
</dbReference>
<gene>
    <name evidence="9" type="ORF">AAHA92_23511</name>
</gene>
<comment type="caution">
    <text evidence="9">The sequence shown here is derived from an EMBL/GenBank/DDBJ whole genome shotgun (WGS) entry which is preliminary data.</text>
</comment>
<keyword evidence="5" id="KW-0408">Iron</keyword>
<dbReference type="InterPro" id="IPR001623">
    <property type="entry name" value="DnaJ_domain"/>
</dbReference>
<sequence>MIRSHNLGCRTHYETIGVKEDASQEEIRKTYRSAILAFHPDKLVDSSEPSSEFVEVQRAWRVLCDPGSRALYDHELRTSKQEAVAAEDVSLGDMVVVEGEEEEDGGSFDLSYQCRCGDFFSVSSCELDGMGYRIQRIRGEISLHSPSSFPASIVLPCGSCSLKLRLVIE</sequence>
<evidence type="ECO:0000256" key="2">
    <source>
        <dbReference type="ARBA" id="ARBA00004496"/>
    </source>
</evidence>
<dbReference type="GO" id="GO:0046872">
    <property type="term" value="F:metal ion binding"/>
    <property type="evidence" value="ECO:0007669"/>
    <property type="project" value="UniProtKB-KW"/>
</dbReference>
<organism evidence="9 10">
    <name type="scientific">Salvia divinorum</name>
    <name type="common">Maria pastora</name>
    <name type="synonym">Diviner's sage</name>
    <dbReference type="NCBI Taxonomy" id="28513"/>
    <lineage>
        <taxon>Eukaryota</taxon>
        <taxon>Viridiplantae</taxon>
        <taxon>Streptophyta</taxon>
        <taxon>Embryophyta</taxon>
        <taxon>Tracheophyta</taxon>
        <taxon>Spermatophyta</taxon>
        <taxon>Magnoliopsida</taxon>
        <taxon>eudicotyledons</taxon>
        <taxon>Gunneridae</taxon>
        <taxon>Pentapetalae</taxon>
        <taxon>asterids</taxon>
        <taxon>lamiids</taxon>
        <taxon>Lamiales</taxon>
        <taxon>Lamiaceae</taxon>
        <taxon>Nepetoideae</taxon>
        <taxon>Mentheae</taxon>
        <taxon>Salviinae</taxon>
        <taxon>Salvia</taxon>
        <taxon>Salvia subgen. Calosphace</taxon>
    </lineage>
</organism>
<keyword evidence="6" id="KW-0539">Nucleus</keyword>
<evidence type="ECO:0000256" key="5">
    <source>
        <dbReference type="ARBA" id="ARBA00023004"/>
    </source>
</evidence>
<dbReference type="PRINTS" id="PR00625">
    <property type="entry name" value="JDOMAIN"/>
</dbReference>
<keyword evidence="4" id="KW-0479">Metal-binding</keyword>
<evidence type="ECO:0000313" key="9">
    <source>
        <dbReference type="EMBL" id="KAL1546985.1"/>
    </source>
</evidence>
<dbReference type="AlphaFoldDB" id="A0ABD1GS68"/>
<dbReference type="PANTHER" id="PTHR21454:SF47">
    <property type="entry name" value="DNAJ HEAT SHOCK N-TERMINAL DOMAIN-CONTAINING PROTEIN"/>
    <property type="match status" value="1"/>
</dbReference>
<dbReference type="Proteomes" id="UP001567538">
    <property type="component" value="Unassembled WGS sequence"/>
</dbReference>
<dbReference type="InterPro" id="IPR007872">
    <property type="entry name" value="DPH_MB_dom"/>
</dbReference>
<dbReference type="EMBL" id="JBEAFC010000008">
    <property type="protein sequence ID" value="KAL1546985.1"/>
    <property type="molecule type" value="Genomic_DNA"/>
</dbReference>
<dbReference type="InterPro" id="IPR036869">
    <property type="entry name" value="J_dom_sf"/>
</dbReference>
<proteinExistence type="inferred from homology"/>
<evidence type="ECO:0000259" key="8">
    <source>
        <dbReference type="PROSITE" id="PS51074"/>
    </source>
</evidence>
<dbReference type="InterPro" id="IPR044248">
    <property type="entry name" value="DPH3/4-like"/>
</dbReference>
<name>A0ABD1GS68_SALDI</name>
<dbReference type="Pfam" id="PF05207">
    <property type="entry name" value="Zn_ribbon_CSL"/>
    <property type="match status" value="1"/>
</dbReference>
<feature type="domain" description="J" evidence="7">
    <location>
        <begin position="11"/>
        <end position="76"/>
    </location>
</feature>
<reference evidence="9 10" key="1">
    <citation type="submission" date="2024-06" db="EMBL/GenBank/DDBJ databases">
        <title>A chromosome level genome sequence of Diviner's sage (Salvia divinorum).</title>
        <authorList>
            <person name="Ford S.A."/>
            <person name="Ro D.-K."/>
            <person name="Ness R.W."/>
            <person name="Phillips M.A."/>
        </authorList>
    </citation>
    <scope>NUCLEOTIDE SEQUENCE [LARGE SCALE GENOMIC DNA]</scope>
    <source>
        <strain evidence="9">SAF-2024a</strain>
        <tissue evidence="9">Leaf</tissue>
    </source>
</reference>
<protein>
    <submittedName>
        <fullName evidence="9">DPH4</fullName>
    </submittedName>
</protein>
<dbReference type="GO" id="GO:0005737">
    <property type="term" value="C:cytoplasm"/>
    <property type="evidence" value="ECO:0007669"/>
    <property type="project" value="UniProtKB-SubCell"/>
</dbReference>
<dbReference type="Gene3D" id="3.10.660.10">
    <property type="entry name" value="DPH Zinc finger"/>
    <property type="match status" value="1"/>
</dbReference>
<accession>A0ABD1GS68</accession>
<dbReference type="SUPFAM" id="SSF46565">
    <property type="entry name" value="Chaperone J-domain"/>
    <property type="match status" value="1"/>
</dbReference>
<dbReference type="SUPFAM" id="SSF144217">
    <property type="entry name" value="CSL zinc finger"/>
    <property type="match status" value="1"/>
</dbReference>
<dbReference type="PROSITE" id="PS51074">
    <property type="entry name" value="DPH_MB"/>
    <property type="match status" value="1"/>
</dbReference>
<comment type="similarity">
    <text evidence="3">Belongs to the DPH4 family.</text>
</comment>
<dbReference type="InterPro" id="IPR036671">
    <property type="entry name" value="DPH_MB_sf"/>
</dbReference>
<dbReference type="SMART" id="SM00271">
    <property type="entry name" value="DnaJ"/>
    <property type="match status" value="1"/>
</dbReference>
<feature type="domain" description="DPH-type MB" evidence="8">
    <location>
        <begin position="85"/>
        <end position="169"/>
    </location>
</feature>
<comment type="subcellular location">
    <subcellularLocation>
        <location evidence="2">Cytoplasm</location>
    </subcellularLocation>
    <subcellularLocation>
        <location evidence="1">Nucleus</location>
    </subcellularLocation>
</comment>
<dbReference type="Gene3D" id="1.10.287.110">
    <property type="entry name" value="DnaJ domain"/>
    <property type="match status" value="1"/>
</dbReference>
<evidence type="ECO:0000256" key="1">
    <source>
        <dbReference type="ARBA" id="ARBA00004123"/>
    </source>
</evidence>
<evidence type="ECO:0000256" key="6">
    <source>
        <dbReference type="ARBA" id="ARBA00023242"/>
    </source>
</evidence>
<dbReference type="PANTHER" id="PTHR21454">
    <property type="entry name" value="DPH3 HOMOLOG-RELATED"/>
    <property type="match status" value="1"/>
</dbReference>
<evidence type="ECO:0000259" key="7">
    <source>
        <dbReference type="PROSITE" id="PS50076"/>
    </source>
</evidence>
<evidence type="ECO:0000256" key="3">
    <source>
        <dbReference type="ARBA" id="ARBA00006169"/>
    </source>
</evidence>
<dbReference type="CDD" id="cd06257">
    <property type="entry name" value="DnaJ"/>
    <property type="match status" value="1"/>
</dbReference>
<keyword evidence="10" id="KW-1185">Reference proteome</keyword>
<dbReference type="PROSITE" id="PS50076">
    <property type="entry name" value="DNAJ_2"/>
    <property type="match status" value="1"/>
</dbReference>
<dbReference type="Pfam" id="PF00226">
    <property type="entry name" value="DnaJ"/>
    <property type="match status" value="1"/>
</dbReference>